<keyword evidence="14" id="KW-1185">Reference proteome</keyword>
<dbReference type="Gene3D" id="1.10.730.10">
    <property type="entry name" value="Isoleucyl-tRNA Synthetase, Domain 1"/>
    <property type="match status" value="1"/>
</dbReference>
<dbReference type="NCBIfam" id="TIGR00211">
    <property type="entry name" value="glyS"/>
    <property type="match status" value="1"/>
</dbReference>
<dbReference type="InterPro" id="IPR015944">
    <property type="entry name" value="Gly-tRNA-synth_bsu"/>
</dbReference>
<evidence type="ECO:0000256" key="9">
    <source>
        <dbReference type="ARBA" id="ARBA00023146"/>
    </source>
</evidence>
<evidence type="ECO:0000313" key="14">
    <source>
        <dbReference type="Proteomes" id="UP001253545"/>
    </source>
</evidence>
<protein>
    <recommendedName>
        <fullName evidence="11">Glycine--tRNA ligase beta subunit</fullName>
        <ecNumber evidence="11">6.1.1.14</ecNumber>
    </recommendedName>
    <alternativeName>
        <fullName evidence="11">Glycyl-tRNA synthetase beta subunit</fullName>
        <shortName evidence="11">GlyRS</shortName>
    </alternativeName>
</protein>
<dbReference type="RefSeq" id="WP_311368329.1">
    <property type="nucleotide sequence ID" value="NZ_JAVRHX010000002.1"/>
</dbReference>
<evidence type="ECO:0000256" key="10">
    <source>
        <dbReference type="ARBA" id="ARBA00047937"/>
    </source>
</evidence>
<dbReference type="PANTHER" id="PTHR30075:SF2">
    <property type="entry name" value="GLYCINE--TRNA LIGASE, CHLOROPLASTIC_MITOCHONDRIAL 2"/>
    <property type="match status" value="1"/>
</dbReference>
<dbReference type="PROSITE" id="PS50861">
    <property type="entry name" value="AA_TRNA_LIGASE_II_GLYAB"/>
    <property type="match status" value="1"/>
</dbReference>
<evidence type="ECO:0000256" key="11">
    <source>
        <dbReference type="HAMAP-Rule" id="MF_00255"/>
    </source>
</evidence>
<dbReference type="InterPro" id="IPR006194">
    <property type="entry name" value="Gly-tRNA-synth_heterodimer"/>
</dbReference>
<evidence type="ECO:0000256" key="6">
    <source>
        <dbReference type="ARBA" id="ARBA00022741"/>
    </source>
</evidence>
<dbReference type="Pfam" id="PF02092">
    <property type="entry name" value="tRNA_synt_2f"/>
    <property type="match status" value="1"/>
</dbReference>
<evidence type="ECO:0000256" key="3">
    <source>
        <dbReference type="ARBA" id="ARBA00011209"/>
    </source>
</evidence>
<keyword evidence="9 11" id="KW-0030">Aminoacyl-tRNA synthetase</keyword>
<dbReference type="SUPFAM" id="SSF109604">
    <property type="entry name" value="HD-domain/PDEase-like"/>
    <property type="match status" value="1"/>
</dbReference>
<dbReference type="EMBL" id="JAVRHX010000002">
    <property type="protein sequence ID" value="MDT0594805.1"/>
    <property type="molecule type" value="Genomic_DNA"/>
</dbReference>
<sequence length="700" mass="77754">MTILNSQDQTLLVELGTEELPPKSLKKLTDSFVNAFTQEIKKLGFSFDSVIPFGAPRRLGVSLTHCQRTQADTIVEKRGPAVSVAFDEAGEPTKAALGWARGNGIDISQAERLITDKGEWLLHKATQKGQSLDSQLEGAIERALKQLPIPKPMRWGSSDVEFIRPAHTLCAMYGSEIIDIEILGIQSSNIISGHRFHGESEIRLTHADNYAETLKHQYVLADYQTRMQAIEQQLLSQSEELGLKPDYDNDLLEEISSLVEWPVVLQAKFENDFLDVPKEALIYTMKDDQKYVPLLDENNELSSTFLFVSNIESKEPQQVIEGNQKVIRPRLSDAKFFFETDKKTSLASKAEALSTILFQKELGSIAEKSTRVAQITAILGELTGTESEHVMHAKRAAVLAKADLVSNMVMEFPSVQGIMGAHYALHDGEHPSVSLAIKEQYLPRFAGDDLPTSQAGMLLSLAEKLDTLVGIFGINKIPKGDKDPFALRRSAIGILRIMLAFNVNVNLSRIISAVAELYENKLSNPLVEQQIVEFLIDRLKPFYADKGISADIVASVVECEAQQSLSDINQRIVAVSNFANSSNAESLVKANKRVANILAKNKINLDELTEINSGLFTESAEKALYGEFEKLVQTVPNLAKNNNYQEILDQLSLLKTSLDAFFDEVMIMADDERVKQNRISLVAQVRKLFLSVADISVLNF</sequence>
<name>A0ABU2ZQC6_9ALTE</name>
<evidence type="ECO:0000313" key="13">
    <source>
        <dbReference type="EMBL" id="MDT0594805.1"/>
    </source>
</evidence>
<evidence type="ECO:0000256" key="1">
    <source>
        <dbReference type="ARBA" id="ARBA00004496"/>
    </source>
</evidence>
<dbReference type="PRINTS" id="PR01045">
    <property type="entry name" value="TRNASYNTHGB"/>
</dbReference>
<organism evidence="13 14">
    <name type="scientific">Glaciecola petra</name>
    <dbReference type="NCBI Taxonomy" id="3075602"/>
    <lineage>
        <taxon>Bacteria</taxon>
        <taxon>Pseudomonadati</taxon>
        <taxon>Pseudomonadota</taxon>
        <taxon>Gammaproteobacteria</taxon>
        <taxon>Alteromonadales</taxon>
        <taxon>Alteromonadaceae</taxon>
        <taxon>Glaciecola</taxon>
    </lineage>
</organism>
<evidence type="ECO:0000256" key="5">
    <source>
        <dbReference type="ARBA" id="ARBA00022598"/>
    </source>
</evidence>
<keyword evidence="7 11" id="KW-0067">ATP-binding</keyword>
<reference evidence="13 14" key="1">
    <citation type="submission" date="2023-09" db="EMBL/GenBank/DDBJ databases">
        <authorList>
            <person name="Rey-Velasco X."/>
        </authorList>
    </citation>
    <scope>NUCLEOTIDE SEQUENCE [LARGE SCALE GENOMIC DNA]</scope>
    <source>
        <strain evidence="13 14">P117</strain>
    </source>
</reference>
<dbReference type="PANTHER" id="PTHR30075">
    <property type="entry name" value="GLYCYL-TRNA SYNTHETASE"/>
    <property type="match status" value="1"/>
</dbReference>
<dbReference type="HAMAP" id="MF_00255">
    <property type="entry name" value="Gly_tRNA_synth_beta"/>
    <property type="match status" value="1"/>
</dbReference>
<evidence type="ECO:0000256" key="7">
    <source>
        <dbReference type="ARBA" id="ARBA00022840"/>
    </source>
</evidence>
<keyword evidence="5 11" id="KW-0436">Ligase</keyword>
<keyword evidence="6 11" id="KW-0547">Nucleotide-binding</keyword>
<accession>A0ABU2ZQC6</accession>
<comment type="similarity">
    <text evidence="2 11">Belongs to the class-II aminoacyl-tRNA synthetase family.</text>
</comment>
<proteinExistence type="inferred from homology"/>
<evidence type="ECO:0000256" key="8">
    <source>
        <dbReference type="ARBA" id="ARBA00022917"/>
    </source>
</evidence>
<dbReference type="EC" id="6.1.1.14" evidence="11"/>
<dbReference type="InterPro" id="IPR008909">
    <property type="entry name" value="DALR_anticod-bd"/>
</dbReference>
<evidence type="ECO:0000256" key="4">
    <source>
        <dbReference type="ARBA" id="ARBA00022490"/>
    </source>
</evidence>
<gene>
    <name evidence="11 13" type="primary">glyS</name>
    <name evidence="13" type="ORF">RM552_08140</name>
</gene>
<feature type="domain" description="DALR anticodon binding" evidence="12">
    <location>
        <begin position="590"/>
        <end position="689"/>
    </location>
</feature>
<dbReference type="Proteomes" id="UP001253545">
    <property type="component" value="Unassembled WGS sequence"/>
</dbReference>
<dbReference type="Pfam" id="PF05746">
    <property type="entry name" value="DALR_1"/>
    <property type="match status" value="1"/>
</dbReference>
<dbReference type="GO" id="GO:0004820">
    <property type="term" value="F:glycine-tRNA ligase activity"/>
    <property type="evidence" value="ECO:0007669"/>
    <property type="project" value="UniProtKB-EC"/>
</dbReference>
<comment type="caution">
    <text evidence="13">The sequence shown here is derived from an EMBL/GenBank/DDBJ whole genome shotgun (WGS) entry which is preliminary data.</text>
</comment>
<comment type="subcellular location">
    <subcellularLocation>
        <location evidence="1 11">Cytoplasm</location>
    </subcellularLocation>
</comment>
<evidence type="ECO:0000259" key="12">
    <source>
        <dbReference type="Pfam" id="PF05746"/>
    </source>
</evidence>
<keyword evidence="8 11" id="KW-0648">Protein biosynthesis</keyword>
<evidence type="ECO:0000256" key="2">
    <source>
        <dbReference type="ARBA" id="ARBA00008226"/>
    </source>
</evidence>
<comment type="catalytic activity">
    <reaction evidence="10 11">
        <text>tRNA(Gly) + glycine + ATP = glycyl-tRNA(Gly) + AMP + diphosphate</text>
        <dbReference type="Rhea" id="RHEA:16013"/>
        <dbReference type="Rhea" id="RHEA-COMP:9664"/>
        <dbReference type="Rhea" id="RHEA-COMP:9683"/>
        <dbReference type="ChEBI" id="CHEBI:30616"/>
        <dbReference type="ChEBI" id="CHEBI:33019"/>
        <dbReference type="ChEBI" id="CHEBI:57305"/>
        <dbReference type="ChEBI" id="CHEBI:78442"/>
        <dbReference type="ChEBI" id="CHEBI:78522"/>
        <dbReference type="ChEBI" id="CHEBI:456215"/>
        <dbReference type="EC" id="6.1.1.14"/>
    </reaction>
</comment>
<comment type="subunit">
    <text evidence="3 11">Tetramer of two alpha and two beta subunits.</text>
</comment>
<keyword evidence="4 11" id="KW-0963">Cytoplasm</keyword>